<reference evidence="1 2" key="1">
    <citation type="journal article" date="2021" name="Elife">
        <title>Chloroplast acquisition without the gene transfer in kleptoplastic sea slugs, Plakobranchus ocellatus.</title>
        <authorList>
            <person name="Maeda T."/>
            <person name="Takahashi S."/>
            <person name="Yoshida T."/>
            <person name="Shimamura S."/>
            <person name="Takaki Y."/>
            <person name="Nagai Y."/>
            <person name="Toyoda A."/>
            <person name="Suzuki Y."/>
            <person name="Arimoto A."/>
            <person name="Ishii H."/>
            <person name="Satoh N."/>
            <person name="Nishiyama T."/>
            <person name="Hasebe M."/>
            <person name="Maruyama T."/>
            <person name="Minagawa J."/>
            <person name="Obokata J."/>
            <person name="Shigenobu S."/>
        </authorList>
    </citation>
    <scope>NUCLEOTIDE SEQUENCE [LARGE SCALE GENOMIC DNA]</scope>
</reference>
<evidence type="ECO:0000313" key="1">
    <source>
        <dbReference type="EMBL" id="GFN89079.1"/>
    </source>
</evidence>
<protein>
    <submittedName>
        <fullName evidence="1">Uncharacterized protein</fullName>
    </submittedName>
</protein>
<sequence>MATSVKKLPIVVMAPRELHLQKFYGDGGASDIRRFLEEIQAAWKSQRCDTDRKKRCPLWSHLGVEVRQELNCLLDGCSERHSYNERAEAAARTGGKADCFGQSEAIIN</sequence>
<keyword evidence="2" id="KW-1185">Reference proteome</keyword>
<name>A0AAV3Z391_9GAST</name>
<dbReference type="EMBL" id="BLXT01001916">
    <property type="protein sequence ID" value="GFN89079.1"/>
    <property type="molecule type" value="Genomic_DNA"/>
</dbReference>
<evidence type="ECO:0000313" key="2">
    <source>
        <dbReference type="Proteomes" id="UP000735302"/>
    </source>
</evidence>
<dbReference type="Proteomes" id="UP000735302">
    <property type="component" value="Unassembled WGS sequence"/>
</dbReference>
<comment type="caution">
    <text evidence="1">The sequence shown here is derived from an EMBL/GenBank/DDBJ whole genome shotgun (WGS) entry which is preliminary data.</text>
</comment>
<proteinExistence type="predicted"/>
<organism evidence="1 2">
    <name type="scientific">Plakobranchus ocellatus</name>
    <dbReference type="NCBI Taxonomy" id="259542"/>
    <lineage>
        <taxon>Eukaryota</taxon>
        <taxon>Metazoa</taxon>
        <taxon>Spiralia</taxon>
        <taxon>Lophotrochozoa</taxon>
        <taxon>Mollusca</taxon>
        <taxon>Gastropoda</taxon>
        <taxon>Heterobranchia</taxon>
        <taxon>Euthyneura</taxon>
        <taxon>Panpulmonata</taxon>
        <taxon>Sacoglossa</taxon>
        <taxon>Placobranchoidea</taxon>
        <taxon>Plakobranchidae</taxon>
        <taxon>Plakobranchus</taxon>
    </lineage>
</organism>
<accession>A0AAV3Z391</accession>
<gene>
    <name evidence="1" type="ORF">PoB_001558500</name>
</gene>
<dbReference type="AlphaFoldDB" id="A0AAV3Z391"/>